<gene>
    <name evidence="2" type="ORF">QR46_3779</name>
</gene>
<organism evidence="2 3">
    <name type="scientific">Giardia duodenalis assemblage B</name>
    <dbReference type="NCBI Taxonomy" id="1394984"/>
    <lineage>
        <taxon>Eukaryota</taxon>
        <taxon>Metamonada</taxon>
        <taxon>Diplomonadida</taxon>
        <taxon>Hexamitidae</taxon>
        <taxon>Giardiinae</taxon>
        <taxon>Giardia</taxon>
    </lineage>
</organism>
<dbReference type="Gene3D" id="3.50.50.80">
    <property type="entry name" value="Ubiquitin-activating enzyme E1, inactive adenylation domain, subdomain 1"/>
    <property type="match status" value="1"/>
</dbReference>
<dbReference type="Proteomes" id="UP000070089">
    <property type="component" value="Unassembled WGS sequence"/>
</dbReference>
<dbReference type="InterPro" id="IPR042449">
    <property type="entry name" value="Ub-E1_IAD_1"/>
</dbReference>
<name>A0A132NQ84_GIAIN</name>
<comment type="caution">
    <text evidence="2">The sequence shown here is derived from an EMBL/GenBank/DDBJ whole genome shotgun (WGS) entry which is preliminary data.</text>
</comment>
<comment type="pathway">
    <text evidence="1">Protein modification.</text>
</comment>
<evidence type="ECO:0000313" key="3">
    <source>
        <dbReference type="Proteomes" id="UP000070089"/>
    </source>
</evidence>
<evidence type="ECO:0000256" key="1">
    <source>
        <dbReference type="ARBA" id="ARBA00043952"/>
    </source>
</evidence>
<protein>
    <submittedName>
        <fullName evidence="2">Uncharacterized protein</fullName>
    </submittedName>
</protein>
<evidence type="ECO:0000313" key="2">
    <source>
        <dbReference type="EMBL" id="KWX12235.1"/>
    </source>
</evidence>
<dbReference type="VEuPathDB" id="GiardiaDB:QR46_3779"/>
<reference evidence="2 3" key="1">
    <citation type="journal article" date="2015" name="Mol. Biochem. Parasitol.">
        <title>Identification of polymorphic genes for use in assemblage B genotyping assays through comparative genomics of multiple assemblage B Giardia duodenalis isolates.</title>
        <authorList>
            <person name="Wielinga C."/>
            <person name="Thompson R.C."/>
            <person name="Monis P."/>
            <person name="Ryan U."/>
        </authorList>
    </citation>
    <scope>NUCLEOTIDE SEQUENCE [LARGE SCALE GENOMIC DNA]</scope>
    <source>
        <strain evidence="2 3">BAH15c1</strain>
    </source>
</reference>
<dbReference type="AlphaFoldDB" id="A0A132NQ84"/>
<dbReference type="OrthoDB" id="10252231at2759"/>
<sequence>MFILSKLKLKVKFHMLSAEEAILYDRQLRAFGASTQQLLSRSVVVVELRDQLFEELAKTCAILGFHTLICLGQQKGNAFNLCNLNRYCTVKLVDTSSSVSTALMEATRYRTTDAVYLLLTSPSLYDDIYKYSLTLDTTSSCPQFCFLGFVQEDPSMLHVSTDKKPDGSYSLADHCDIEDMCFLADMLGYFLFNLLHDRADTTERTTQSPLCSCTLRRDGLFWKVTSS</sequence>
<dbReference type="EMBL" id="JXTI01000128">
    <property type="protein sequence ID" value="KWX12235.1"/>
    <property type="molecule type" value="Genomic_DNA"/>
</dbReference>
<accession>A0A132NQ84</accession>
<proteinExistence type="predicted"/>